<evidence type="ECO:0000313" key="3">
    <source>
        <dbReference type="Proteomes" id="UP000002051"/>
    </source>
</evidence>
<dbReference type="AlphaFoldDB" id="G7JP25"/>
<name>G7JP25_MEDTR</name>
<accession>G7JP25</accession>
<evidence type="ECO:0000313" key="1">
    <source>
        <dbReference type="EMBL" id="AES86879.1"/>
    </source>
</evidence>
<dbReference type="EMBL" id="CM001220">
    <property type="protein sequence ID" value="AES86879.1"/>
    <property type="molecule type" value="Genomic_DNA"/>
</dbReference>
<evidence type="ECO:0000313" key="2">
    <source>
        <dbReference type="EnsemblPlants" id="AES86879"/>
    </source>
</evidence>
<keyword evidence="1" id="KW-0472">Membrane</keyword>
<protein>
    <submittedName>
        <fullName evidence="1">Transmembrane protein, putative</fullName>
    </submittedName>
</protein>
<reference evidence="1 3" key="2">
    <citation type="journal article" date="2014" name="BMC Genomics">
        <title>An improved genome release (version Mt4.0) for the model legume Medicago truncatula.</title>
        <authorList>
            <person name="Tang H."/>
            <person name="Krishnakumar V."/>
            <person name="Bidwell S."/>
            <person name="Rosen B."/>
            <person name="Chan A."/>
            <person name="Zhou S."/>
            <person name="Gentzbittel L."/>
            <person name="Childs K.L."/>
            <person name="Yandell M."/>
            <person name="Gundlach H."/>
            <person name="Mayer K.F."/>
            <person name="Schwartz D.C."/>
            <person name="Town C.D."/>
        </authorList>
    </citation>
    <scope>GENOME REANNOTATION</scope>
    <source>
        <strain evidence="2 3">cv. Jemalong A17</strain>
    </source>
</reference>
<reference evidence="1 3" key="1">
    <citation type="journal article" date="2011" name="Nature">
        <title>The Medicago genome provides insight into the evolution of rhizobial symbioses.</title>
        <authorList>
            <person name="Young N.D."/>
            <person name="Debelle F."/>
            <person name="Oldroyd G.E."/>
            <person name="Geurts R."/>
            <person name="Cannon S.B."/>
            <person name="Udvardi M.K."/>
            <person name="Benedito V.A."/>
            <person name="Mayer K.F."/>
            <person name="Gouzy J."/>
            <person name="Schoof H."/>
            <person name="Van de Peer Y."/>
            <person name="Proost S."/>
            <person name="Cook D.R."/>
            <person name="Meyers B.C."/>
            <person name="Spannagl M."/>
            <person name="Cheung F."/>
            <person name="De Mita S."/>
            <person name="Krishnakumar V."/>
            <person name="Gundlach H."/>
            <person name="Zhou S."/>
            <person name="Mudge J."/>
            <person name="Bharti A.K."/>
            <person name="Murray J.D."/>
            <person name="Naoumkina M.A."/>
            <person name="Rosen B."/>
            <person name="Silverstein K.A."/>
            <person name="Tang H."/>
            <person name="Rombauts S."/>
            <person name="Zhao P.X."/>
            <person name="Zhou P."/>
            <person name="Barbe V."/>
            <person name="Bardou P."/>
            <person name="Bechner M."/>
            <person name="Bellec A."/>
            <person name="Berger A."/>
            <person name="Berges H."/>
            <person name="Bidwell S."/>
            <person name="Bisseling T."/>
            <person name="Choisne N."/>
            <person name="Couloux A."/>
            <person name="Denny R."/>
            <person name="Deshpande S."/>
            <person name="Dai X."/>
            <person name="Doyle J.J."/>
            <person name="Dudez A.M."/>
            <person name="Farmer A.D."/>
            <person name="Fouteau S."/>
            <person name="Franken C."/>
            <person name="Gibelin C."/>
            <person name="Gish J."/>
            <person name="Goldstein S."/>
            <person name="Gonzalez A.J."/>
            <person name="Green P.J."/>
            <person name="Hallab A."/>
            <person name="Hartog M."/>
            <person name="Hua A."/>
            <person name="Humphray S.J."/>
            <person name="Jeong D.H."/>
            <person name="Jing Y."/>
            <person name="Jocker A."/>
            <person name="Kenton S.M."/>
            <person name="Kim D.J."/>
            <person name="Klee K."/>
            <person name="Lai H."/>
            <person name="Lang C."/>
            <person name="Lin S."/>
            <person name="Macmil S.L."/>
            <person name="Magdelenat G."/>
            <person name="Matthews L."/>
            <person name="McCorrison J."/>
            <person name="Monaghan E.L."/>
            <person name="Mun J.H."/>
            <person name="Najar F.Z."/>
            <person name="Nicholson C."/>
            <person name="Noirot C."/>
            <person name="O'Bleness M."/>
            <person name="Paule C.R."/>
            <person name="Poulain J."/>
            <person name="Prion F."/>
            <person name="Qin B."/>
            <person name="Qu C."/>
            <person name="Retzel E.F."/>
            <person name="Riddle C."/>
            <person name="Sallet E."/>
            <person name="Samain S."/>
            <person name="Samson N."/>
            <person name="Sanders I."/>
            <person name="Saurat O."/>
            <person name="Scarpelli C."/>
            <person name="Schiex T."/>
            <person name="Segurens B."/>
            <person name="Severin A.J."/>
            <person name="Sherrier D.J."/>
            <person name="Shi R."/>
            <person name="Sims S."/>
            <person name="Singer S.R."/>
            <person name="Sinharoy S."/>
            <person name="Sterck L."/>
            <person name="Viollet A."/>
            <person name="Wang B.B."/>
            <person name="Wang K."/>
            <person name="Wang M."/>
            <person name="Wang X."/>
            <person name="Warfsmann J."/>
            <person name="Weissenbach J."/>
            <person name="White D.D."/>
            <person name="White J.D."/>
            <person name="Wiley G.B."/>
            <person name="Wincker P."/>
            <person name="Xing Y."/>
            <person name="Yang L."/>
            <person name="Yao Z."/>
            <person name="Ying F."/>
            <person name="Zhai J."/>
            <person name="Zhou L."/>
            <person name="Zuber A."/>
            <person name="Denarie J."/>
            <person name="Dixon R.A."/>
            <person name="May G.D."/>
            <person name="Schwartz D.C."/>
            <person name="Rogers J."/>
            <person name="Quetier F."/>
            <person name="Town C.D."/>
            <person name="Roe B.A."/>
        </authorList>
    </citation>
    <scope>NUCLEOTIDE SEQUENCE [LARGE SCALE GENOMIC DNA]</scope>
    <source>
        <strain evidence="1">A17</strain>
        <strain evidence="2 3">cv. Jemalong A17</strain>
    </source>
</reference>
<keyword evidence="1" id="KW-0812">Transmembrane</keyword>
<dbReference type="EnsemblPlants" id="AES86879">
    <property type="protein sequence ID" value="AES86879"/>
    <property type="gene ID" value="MTR_4g016400"/>
</dbReference>
<dbReference type="PaxDb" id="3880-AES86879"/>
<organism evidence="1 3">
    <name type="scientific">Medicago truncatula</name>
    <name type="common">Barrel medic</name>
    <name type="synonym">Medicago tribuloides</name>
    <dbReference type="NCBI Taxonomy" id="3880"/>
    <lineage>
        <taxon>Eukaryota</taxon>
        <taxon>Viridiplantae</taxon>
        <taxon>Streptophyta</taxon>
        <taxon>Embryophyta</taxon>
        <taxon>Tracheophyta</taxon>
        <taxon>Spermatophyta</taxon>
        <taxon>Magnoliopsida</taxon>
        <taxon>eudicotyledons</taxon>
        <taxon>Gunneridae</taxon>
        <taxon>Pentapetalae</taxon>
        <taxon>rosids</taxon>
        <taxon>fabids</taxon>
        <taxon>Fabales</taxon>
        <taxon>Fabaceae</taxon>
        <taxon>Papilionoideae</taxon>
        <taxon>50 kb inversion clade</taxon>
        <taxon>NPAAA clade</taxon>
        <taxon>Hologalegina</taxon>
        <taxon>IRL clade</taxon>
        <taxon>Trifolieae</taxon>
        <taxon>Medicago</taxon>
    </lineage>
</organism>
<gene>
    <name evidence="1" type="ordered locus">MTR_4g016400</name>
</gene>
<dbReference type="HOGENOM" id="CLU_2674809_0_0_1"/>
<reference evidence="2" key="3">
    <citation type="submission" date="2015-04" db="UniProtKB">
        <authorList>
            <consortium name="EnsemblPlants"/>
        </authorList>
    </citation>
    <scope>IDENTIFICATION</scope>
    <source>
        <strain evidence="2">cv. Jemalong A17</strain>
    </source>
</reference>
<proteinExistence type="predicted"/>
<keyword evidence="3" id="KW-1185">Reference proteome</keyword>
<sequence>MDQVVMYPHEIAVVAIAWFFAIAPIQLPGFSFLIVILQVLLVVPSILHSQPSIVQPQYKWDRRVYELTVLCVQKS</sequence>
<dbReference type="Proteomes" id="UP000002051">
    <property type="component" value="Chromosome 4"/>
</dbReference>